<dbReference type="InterPro" id="IPR013762">
    <property type="entry name" value="Integrase-like_cat_sf"/>
</dbReference>
<reference evidence="2 3" key="1">
    <citation type="journal article" date="2018" name="MBio">
        <title>Comparative Genomics Reveals the Core Gene Toolbox for the Fungus-Insect Symbiosis.</title>
        <authorList>
            <person name="Wang Y."/>
            <person name="Stata M."/>
            <person name="Wang W."/>
            <person name="Stajich J.E."/>
            <person name="White M.M."/>
            <person name="Moncalvo J.M."/>
        </authorList>
    </citation>
    <scope>NUCLEOTIDE SEQUENCE [LARGE SCALE GENOMIC DNA]</scope>
    <source>
        <strain evidence="2 3">SWE-8-4</strain>
    </source>
</reference>
<sequence length="285" mass="32793">NQRSSLKEKGFSKMAIALLVNNKRAVRRKTRNSTIQQGFLNWLEENDKINNYNTSDLINYFAQIYTARKLNINSLRTYSSAIKQMFHRDKIKLDEQDLNLFFKNIGEMSLKVCGFLRASDIHRIDDNRTQVTELTVKFIIIAPKEKRQGRPIERMCEVKAHTNSLLCPVQAYKIYKEKVAYLPCYNTHENNPSLKYNSLFRHIRIFLKSLSVDSISRIIKKVTNICVKEGSQIPKARAIGATLAASAGISAEKIISHANWSGYSMFDNYCRLTRDSDVNITESIL</sequence>
<keyword evidence="1" id="KW-0233">DNA recombination</keyword>
<proteinExistence type="predicted"/>
<dbReference type="STRING" id="133385.A0A2T9Y293"/>
<dbReference type="GO" id="GO:0015074">
    <property type="term" value="P:DNA integration"/>
    <property type="evidence" value="ECO:0007669"/>
    <property type="project" value="InterPro"/>
</dbReference>
<protein>
    <submittedName>
        <fullName evidence="2">Uncharacterized protein</fullName>
    </submittedName>
</protein>
<accession>A0A2T9Y293</accession>
<feature type="non-terminal residue" evidence="2">
    <location>
        <position position="1"/>
    </location>
</feature>
<gene>
    <name evidence="2" type="ORF">BB561_006700</name>
</gene>
<evidence type="ECO:0000313" key="2">
    <source>
        <dbReference type="EMBL" id="PVU86455.1"/>
    </source>
</evidence>
<dbReference type="SUPFAM" id="SSF56349">
    <property type="entry name" value="DNA breaking-rejoining enzymes"/>
    <property type="match status" value="1"/>
</dbReference>
<dbReference type="AlphaFoldDB" id="A0A2T9Y293"/>
<evidence type="ECO:0000313" key="3">
    <source>
        <dbReference type="Proteomes" id="UP000245383"/>
    </source>
</evidence>
<evidence type="ECO:0000256" key="1">
    <source>
        <dbReference type="ARBA" id="ARBA00023172"/>
    </source>
</evidence>
<name>A0A2T9Y293_9FUNG</name>
<organism evidence="2 3">
    <name type="scientific">Smittium simulii</name>
    <dbReference type="NCBI Taxonomy" id="133385"/>
    <lineage>
        <taxon>Eukaryota</taxon>
        <taxon>Fungi</taxon>
        <taxon>Fungi incertae sedis</taxon>
        <taxon>Zoopagomycota</taxon>
        <taxon>Kickxellomycotina</taxon>
        <taxon>Harpellomycetes</taxon>
        <taxon>Harpellales</taxon>
        <taxon>Legeriomycetaceae</taxon>
        <taxon>Smittium</taxon>
    </lineage>
</organism>
<dbReference type="Gene3D" id="1.10.443.10">
    <property type="entry name" value="Intergrase catalytic core"/>
    <property type="match status" value="1"/>
</dbReference>
<dbReference type="EMBL" id="MBFR01000669">
    <property type="protein sequence ID" value="PVU86455.1"/>
    <property type="molecule type" value="Genomic_DNA"/>
</dbReference>
<dbReference type="OrthoDB" id="2400069at2759"/>
<dbReference type="GO" id="GO:0003677">
    <property type="term" value="F:DNA binding"/>
    <property type="evidence" value="ECO:0007669"/>
    <property type="project" value="InterPro"/>
</dbReference>
<keyword evidence="3" id="KW-1185">Reference proteome</keyword>
<dbReference type="InterPro" id="IPR011010">
    <property type="entry name" value="DNA_brk_join_enz"/>
</dbReference>
<dbReference type="GO" id="GO:0006310">
    <property type="term" value="P:DNA recombination"/>
    <property type="evidence" value="ECO:0007669"/>
    <property type="project" value="UniProtKB-KW"/>
</dbReference>
<dbReference type="Proteomes" id="UP000245383">
    <property type="component" value="Unassembled WGS sequence"/>
</dbReference>
<comment type="caution">
    <text evidence="2">The sequence shown here is derived from an EMBL/GenBank/DDBJ whole genome shotgun (WGS) entry which is preliminary data.</text>
</comment>